<accession>A0A8J8TC20</accession>
<proteinExistence type="predicted"/>
<feature type="transmembrane region" description="Helical" evidence="1">
    <location>
        <begin position="43"/>
        <end position="63"/>
    </location>
</feature>
<dbReference type="AlphaFoldDB" id="A0A8J8TC20"/>
<feature type="transmembrane region" description="Helical" evidence="1">
    <location>
        <begin position="75"/>
        <end position="93"/>
    </location>
</feature>
<dbReference type="GO" id="GO:0016020">
    <property type="term" value="C:membrane"/>
    <property type="evidence" value="ECO:0007669"/>
    <property type="project" value="InterPro"/>
</dbReference>
<dbReference type="RefSeq" id="WP_142979229.1">
    <property type="nucleotide sequence ID" value="NZ_RKLU01000002.1"/>
</dbReference>
<evidence type="ECO:0000256" key="1">
    <source>
        <dbReference type="SAM" id="Phobius"/>
    </source>
</evidence>
<feature type="transmembrane region" description="Helical" evidence="1">
    <location>
        <begin position="316"/>
        <end position="335"/>
    </location>
</feature>
<keyword evidence="1" id="KW-0472">Membrane</keyword>
<dbReference type="EMBL" id="RKLU01000002">
    <property type="protein sequence ID" value="TQQ82965.1"/>
    <property type="molecule type" value="Genomic_DNA"/>
</dbReference>
<feature type="transmembrane region" description="Helical" evidence="1">
    <location>
        <begin position="290"/>
        <end position="309"/>
    </location>
</feature>
<sequence length="391" mass="41149">MWVATTLAAVGFLAVAVVTQFYGYRLGGTITVPILTVYTLTNVLMLPVFVGSTVLAFLGLALLKRRTLLYGRDELTAAILIGMVIPVVVVVAATSNGGSVFETRTAVFVGSILPGLAAYNLHQLKPEYRRADLLGTVGLFVALLAAGWLLVTPAMAAAYGTLTPPILFSSAADIAVFKNAVVGIEPEPVVIPRLIAVGVLTVGLFLAETFRRWYDVRIGVITATLLAIFVFTNVWFLLLYAVVFVVGTITMATINRVTLRYGRVLLGVGAAVALVATLPVTLALPIDRGLTAFFTAIIAGVSAYGAHATAPRENKLVLPLQVAVFVPTLLCLGLLATPPTRGFPQTVTLPLVGVAAAVVLVALSYVRYITVRQPSDAVVLEGSVLSEGDGT</sequence>
<feature type="transmembrane region" description="Helical" evidence="1">
    <location>
        <begin position="105"/>
        <end position="121"/>
    </location>
</feature>
<dbReference type="GO" id="GO:0045227">
    <property type="term" value="P:capsule polysaccharide biosynthetic process"/>
    <property type="evidence" value="ECO:0007669"/>
    <property type="project" value="InterPro"/>
</dbReference>
<evidence type="ECO:0000313" key="3">
    <source>
        <dbReference type="Proteomes" id="UP000705823"/>
    </source>
</evidence>
<name>A0A8J8TC20_9EURY</name>
<comment type="caution">
    <text evidence="2">The sequence shown here is derived from an EMBL/GenBank/DDBJ whole genome shotgun (WGS) entry which is preliminary data.</text>
</comment>
<gene>
    <name evidence="2" type="ORF">EGH24_05885</name>
</gene>
<dbReference type="Proteomes" id="UP000705823">
    <property type="component" value="Unassembled WGS sequence"/>
</dbReference>
<dbReference type="InterPro" id="IPR008338">
    <property type="entry name" value="Capsule_biosynth_CapC"/>
</dbReference>
<feature type="transmembrane region" description="Helical" evidence="1">
    <location>
        <begin position="237"/>
        <end position="257"/>
    </location>
</feature>
<keyword evidence="3" id="KW-1185">Reference proteome</keyword>
<feature type="transmembrane region" description="Helical" evidence="1">
    <location>
        <begin position="214"/>
        <end position="231"/>
    </location>
</feature>
<dbReference type="Pfam" id="PF14102">
    <property type="entry name" value="Caps_synth_CapC"/>
    <property type="match status" value="1"/>
</dbReference>
<organism evidence="2 3">
    <name type="scientific">Halonotius terrestris</name>
    <dbReference type="NCBI Taxonomy" id="2487750"/>
    <lineage>
        <taxon>Archaea</taxon>
        <taxon>Methanobacteriati</taxon>
        <taxon>Methanobacteriota</taxon>
        <taxon>Stenosarchaea group</taxon>
        <taxon>Halobacteria</taxon>
        <taxon>Halobacteriales</taxon>
        <taxon>Haloferacaceae</taxon>
        <taxon>Halonotius</taxon>
    </lineage>
</organism>
<dbReference type="OrthoDB" id="240491at2157"/>
<keyword evidence="1" id="KW-0812">Transmembrane</keyword>
<feature type="transmembrane region" description="Helical" evidence="1">
    <location>
        <begin position="133"/>
        <end position="159"/>
    </location>
</feature>
<evidence type="ECO:0000313" key="2">
    <source>
        <dbReference type="EMBL" id="TQQ82965.1"/>
    </source>
</evidence>
<evidence type="ECO:0008006" key="4">
    <source>
        <dbReference type="Google" id="ProtNLM"/>
    </source>
</evidence>
<reference evidence="2" key="1">
    <citation type="submission" date="2019-02" db="EMBL/GenBank/DDBJ databases">
        <title>Halonotius sp. a new haloarchaeum isolated from saline soil.</title>
        <authorList>
            <person name="Duran-Viseras A."/>
            <person name="Sanchez-Porro C."/>
            <person name="Ventosa A."/>
        </authorList>
    </citation>
    <scope>NUCLEOTIDE SEQUENCE</scope>
    <source>
        <strain evidence="2">F15B</strain>
    </source>
</reference>
<keyword evidence="1" id="KW-1133">Transmembrane helix</keyword>
<feature type="transmembrane region" description="Helical" evidence="1">
    <location>
        <begin position="264"/>
        <end position="284"/>
    </location>
</feature>
<feature type="transmembrane region" description="Helical" evidence="1">
    <location>
        <begin position="347"/>
        <end position="366"/>
    </location>
</feature>
<protein>
    <recommendedName>
        <fullName evidence="4">Capsule biosynthesis CapC</fullName>
    </recommendedName>
</protein>
<feature type="transmembrane region" description="Helical" evidence="1">
    <location>
        <begin position="190"/>
        <end position="207"/>
    </location>
</feature>